<feature type="region of interest" description="Disordered" evidence="6">
    <location>
        <begin position="757"/>
        <end position="871"/>
    </location>
</feature>
<feature type="compositionally biased region" description="Polar residues" evidence="6">
    <location>
        <begin position="1560"/>
        <end position="1571"/>
    </location>
</feature>
<feature type="transmembrane region" description="Helical" evidence="7">
    <location>
        <begin position="1190"/>
        <end position="1213"/>
    </location>
</feature>
<evidence type="ECO:0000256" key="5">
    <source>
        <dbReference type="ARBA" id="ARBA00023136"/>
    </source>
</evidence>
<sequence>MDAKGRERGILKLEPRPRVVIDITKSELTPQGSCDPPPSSPQPSVDRLSVTWADPGSMSSSGVNLFHLPSETPVSNEVKFSPSAGDGSEDEDYSASLSAVLRQRRASVRRSRKGRARRPSSPFLADESRPRRRSSVFTTSSGDGGRVCAGLARAGPGARLRPSWLTRAGPGDGPRSSLLALESEYIVLSAVLLQRRASVRRSRKGRARRPSSPFLADESRPRRRSSVFTTSSGDTAISMEDAQLAAVVTQEQIFENIHLHKEVLGSVKQQPLGMRRKLKIVHQAKAYIKRHEGQLQERLAQSKSTRDIYARFNILLNTYWQQMKREAANTSNLLIPWELRIKEIESHFGSVVASYFTFLRWLFWVNLVIGFILLVFVIVPEYLTANPQQDGERKIIMDEEKLNASKLLTLWEFEGVLKCSPIFYGYYSNLERAQYRMPLAYFLTGLAVYIYSFVAILRKMAENSRMSKLSEKEDECIFSWKLFTGWDFMIGNTETAHNRIASVILGFKEALLEEAEKKKDLRNWRIISLRALVNICVIILLVVSAYAVVTVVSRSDDSLKVRSWWRENETTIVVTVISITFPVFFELLGFLEHYHPRKQLRLQLARIMLLNLLNLYSLIFALFSKIQGMSEELDTLKPTLSLNATIIPNETLNLNESYTTILPDFCVEKEIYCGPCDTQFIPPKSLADVIVLKTRSVPSPKKIGTKLLLRRPRDEAFVQSNNLNISDSEKTETTTLDSILMGIRELQRLRNIRIQQPVNITDENDNEDDTTSDSDDYDEYSTSYDNVDASSGSNKDTTFDHTNVDSSTMTHYSQSQTVTGQSQLLTEGYSSSDSTTTENSANTETTAVTETSETSSTLDAFDSNTDTTTDSETTLTNMVSLTDFGSTYFNIFETTTGIIDLTSEEITDASRSKMTDTTDNSTDTTTSLDVADSTIKYTTDKNLTETSGSYITPQGVTTTTNNPKEYDIITEWTTESTMVTSPNVDICPDFTFNCTINCNGKNVKQVFYMSNCTVVKRVCYAKVCPANISAVVDSKNGTNKTTIDLVYEDENNRKMYNLSVPTKKKLLKLCWETMFGQELVKLTMMDLVFVLLGTLFMDFFRALFVRYMNRCWCWDLEKKFPEYGDFKIAENILHLINNQGMVWMGMFFSPGLVVLNVAKLMIMMYLRSWAVMTCNVPHEVVFRVSKSNNFYLALLLTMLFLCVLPVGYTIVWVKPSWHCGPFSEYDKIYYILTINIYKILPKSLSFALEYIASPAIVIPLLVLLILIIYYLTSLTNSLREANNDLKIQLRRERTEERRKMFQLADTRRRAGSTAMDNTPFARWKKALPSLPMSKSIDSDDRKTLTEEMNEPIKMAKKKGNIFAKIVGMALDKKCDVEAVSEVDGPSPTPNNVDDETDTDFHETLPREVLKIKDIFILKPDKKTKNSVEFKTDGSKKHKINEIFNKGLKVKLEKDDDRTEKKAVIEKQIQDAVEGTKPKIVKELSKEKKNGKKINEKQTSQSSTQSKQSDSIGSVIPVITISTTESDEEVLSHKDKDDKSGQKVKGGGKPRKTPDLKSLRRQSSVESISENKPSQEKRQEEGHKYQYSL</sequence>
<evidence type="ECO:0000256" key="3">
    <source>
        <dbReference type="ARBA" id="ARBA00022692"/>
    </source>
</evidence>
<gene>
    <name evidence="9" type="ORF">PYW07_000057</name>
</gene>
<feature type="compositionally biased region" description="Polar residues" evidence="6">
    <location>
        <begin position="804"/>
        <end position="829"/>
    </location>
</feature>
<feature type="transmembrane region" description="Helical" evidence="7">
    <location>
        <begin position="1247"/>
        <end position="1271"/>
    </location>
</feature>
<feature type="region of interest" description="Disordered" evidence="6">
    <location>
        <begin position="199"/>
        <end position="232"/>
    </location>
</feature>
<feature type="domain" description="TMC" evidence="8">
    <location>
        <begin position="1070"/>
        <end position="1185"/>
    </location>
</feature>
<accession>A0AAD7Z294</accession>
<feature type="compositionally biased region" description="Basic residues" evidence="6">
    <location>
        <begin position="199"/>
        <end position="209"/>
    </location>
</feature>
<proteinExistence type="inferred from homology"/>
<feature type="transmembrane region" description="Helical" evidence="7">
    <location>
        <begin position="603"/>
        <end position="623"/>
    </location>
</feature>
<feature type="compositionally biased region" description="Low complexity" evidence="6">
    <location>
        <begin position="1496"/>
        <end position="1508"/>
    </location>
</feature>
<keyword evidence="3 7" id="KW-0812">Transmembrane</keyword>
<feature type="compositionally biased region" description="Low complexity" evidence="6">
    <location>
        <begin position="830"/>
        <end position="871"/>
    </location>
</feature>
<protein>
    <recommendedName>
        <fullName evidence="8">TMC domain-containing protein</fullName>
    </recommendedName>
</protein>
<dbReference type="GO" id="GO:0008381">
    <property type="term" value="F:mechanosensitive monoatomic ion channel activity"/>
    <property type="evidence" value="ECO:0007669"/>
    <property type="project" value="TreeGrafter"/>
</dbReference>
<feature type="transmembrane region" description="Helical" evidence="7">
    <location>
        <begin position="527"/>
        <end position="552"/>
    </location>
</feature>
<keyword evidence="5 7" id="KW-0472">Membrane</keyword>
<feature type="transmembrane region" description="Helical" evidence="7">
    <location>
        <begin position="572"/>
        <end position="591"/>
    </location>
</feature>
<reference evidence="9" key="1">
    <citation type="submission" date="2023-03" db="EMBL/GenBank/DDBJ databases">
        <title>Chromosome-level genomes of two armyworms, Mythimna separata and Mythimna loreyi, provide insights into the biosynthesis and reception of sex pheromones.</title>
        <authorList>
            <person name="Zhao H."/>
        </authorList>
    </citation>
    <scope>NUCLEOTIDE SEQUENCE</scope>
    <source>
        <strain evidence="9">BeijingLab</strain>
        <tissue evidence="9">Pupa</tissue>
    </source>
</reference>
<feature type="region of interest" description="Disordered" evidence="6">
    <location>
        <begin position="1483"/>
        <end position="1588"/>
    </location>
</feature>
<keyword evidence="10" id="KW-1185">Reference proteome</keyword>
<feature type="transmembrane region" description="Helical" evidence="7">
    <location>
        <begin position="439"/>
        <end position="457"/>
    </location>
</feature>
<feature type="transmembrane region" description="Helical" evidence="7">
    <location>
        <begin position="361"/>
        <end position="383"/>
    </location>
</feature>
<evidence type="ECO:0000313" key="10">
    <source>
        <dbReference type="Proteomes" id="UP001231518"/>
    </source>
</evidence>
<evidence type="ECO:0000256" key="7">
    <source>
        <dbReference type="SAM" id="Phobius"/>
    </source>
</evidence>
<name>A0AAD7Z294_MYTSE</name>
<feature type="compositionally biased region" description="Basic and acidic residues" evidence="6">
    <location>
        <begin position="1483"/>
        <end position="1495"/>
    </location>
</feature>
<dbReference type="Proteomes" id="UP001231518">
    <property type="component" value="Chromosome 1"/>
</dbReference>
<feature type="region of interest" description="Disordered" evidence="6">
    <location>
        <begin position="25"/>
        <end position="147"/>
    </location>
</feature>
<feature type="transmembrane region" description="Helical" evidence="7">
    <location>
        <begin position="1079"/>
        <end position="1100"/>
    </location>
</feature>
<dbReference type="PANTHER" id="PTHR23302:SF40">
    <property type="entry name" value="TRANSMEMBRANE CHANNEL-LIKE PROTEIN"/>
    <property type="match status" value="1"/>
</dbReference>
<feature type="compositionally biased region" description="Basic and acidic residues" evidence="6">
    <location>
        <begin position="1529"/>
        <end position="1540"/>
    </location>
</feature>
<feature type="compositionally biased region" description="Acidic residues" evidence="6">
    <location>
        <begin position="762"/>
        <end position="779"/>
    </location>
</feature>
<evidence type="ECO:0000256" key="4">
    <source>
        <dbReference type="ARBA" id="ARBA00022989"/>
    </source>
</evidence>
<evidence type="ECO:0000256" key="2">
    <source>
        <dbReference type="ARBA" id="ARBA00006510"/>
    </source>
</evidence>
<comment type="similarity">
    <text evidence="2">Belongs to the TMC family.</text>
</comment>
<keyword evidence="4 7" id="KW-1133">Transmembrane helix</keyword>
<dbReference type="EMBL" id="JARGEI010000001">
    <property type="protein sequence ID" value="KAJ8736786.1"/>
    <property type="molecule type" value="Genomic_DNA"/>
</dbReference>
<comment type="subcellular location">
    <subcellularLocation>
        <location evidence="1">Membrane</location>
        <topology evidence="1">Multi-pass membrane protein</topology>
    </subcellularLocation>
</comment>
<comment type="caution">
    <text evidence="9">The sequence shown here is derived from an EMBL/GenBank/DDBJ whole genome shotgun (WGS) entry which is preliminary data.</text>
</comment>
<dbReference type="InterPro" id="IPR012496">
    <property type="entry name" value="TMC_dom"/>
</dbReference>
<dbReference type="PANTHER" id="PTHR23302">
    <property type="entry name" value="TRANSMEMBRANE CHANNEL-RELATED"/>
    <property type="match status" value="1"/>
</dbReference>
<organism evidence="9 10">
    <name type="scientific">Mythimna separata</name>
    <name type="common">Oriental armyworm</name>
    <name type="synonym">Pseudaletia separata</name>
    <dbReference type="NCBI Taxonomy" id="271217"/>
    <lineage>
        <taxon>Eukaryota</taxon>
        <taxon>Metazoa</taxon>
        <taxon>Ecdysozoa</taxon>
        <taxon>Arthropoda</taxon>
        <taxon>Hexapoda</taxon>
        <taxon>Insecta</taxon>
        <taxon>Pterygota</taxon>
        <taxon>Neoptera</taxon>
        <taxon>Endopterygota</taxon>
        <taxon>Lepidoptera</taxon>
        <taxon>Glossata</taxon>
        <taxon>Ditrysia</taxon>
        <taxon>Noctuoidea</taxon>
        <taxon>Noctuidae</taxon>
        <taxon>Noctuinae</taxon>
        <taxon>Hadenini</taxon>
        <taxon>Mythimna</taxon>
    </lineage>
</organism>
<dbReference type="GO" id="GO:0005886">
    <property type="term" value="C:plasma membrane"/>
    <property type="evidence" value="ECO:0007669"/>
    <property type="project" value="InterPro"/>
</dbReference>
<evidence type="ECO:0000313" key="9">
    <source>
        <dbReference type="EMBL" id="KAJ8736786.1"/>
    </source>
</evidence>
<feature type="compositionally biased region" description="Basic and acidic residues" evidence="6">
    <location>
        <begin position="1572"/>
        <end position="1588"/>
    </location>
</feature>
<dbReference type="InterPro" id="IPR038900">
    <property type="entry name" value="TMC"/>
</dbReference>
<evidence type="ECO:0000259" key="8">
    <source>
        <dbReference type="Pfam" id="PF07810"/>
    </source>
</evidence>
<evidence type="ECO:0000256" key="1">
    <source>
        <dbReference type="ARBA" id="ARBA00004141"/>
    </source>
</evidence>
<evidence type="ECO:0000256" key="6">
    <source>
        <dbReference type="SAM" id="MobiDB-lite"/>
    </source>
</evidence>
<feature type="compositionally biased region" description="Basic residues" evidence="6">
    <location>
        <begin position="102"/>
        <end position="118"/>
    </location>
</feature>
<dbReference type="Pfam" id="PF07810">
    <property type="entry name" value="TMC"/>
    <property type="match status" value="1"/>
</dbReference>